<dbReference type="AlphaFoldDB" id="A0A1U7YI44"/>
<dbReference type="Proteomes" id="UP000189701">
    <property type="component" value="Unplaced"/>
</dbReference>
<protein>
    <submittedName>
        <fullName evidence="3">Uncharacterized protein LOC104244714</fullName>
    </submittedName>
</protein>
<keyword evidence="2" id="KW-1185">Reference proteome</keyword>
<evidence type="ECO:0000256" key="1">
    <source>
        <dbReference type="SAM" id="MobiDB-lite"/>
    </source>
</evidence>
<dbReference type="OrthoDB" id="1240807at2759"/>
<feature type="compositionally biased region" description="Acidic residues" evidence="1">
    <location>
        <begin position="115"/>
        <end position="124"/>
    </location>
</feature>
<proteinExistence type="predicted"/>
<feature type="region of interest" description="Disordered" evidence="1">
    <location>
        <begin position="89"/>
        <end position="139"/>
    </location>
</feature>
<feature type="compositionally biased region" description="Acidic residues" evidence="1">
    <location>
        <begin position="91"/>
        <end position="108"/>
    </location>
</feature>
<dbReference type="RefSeq" id="XP_009798490.1">
    <property type="nucleotide sequence ID" value="XM_009800188.1"/>
</dbReference>
<evidence type="ECO:0000313" key="3">
    <source>
        <dbReference type="RefSeq" id="XP_009798490.1"/>
    </source>
</evidence>
<evidence type="ECO:0000313" key="2">
    <source>
        <dbReference type="Proteomes" id="UP000189701"/>
    </source>
</evidence>
<reference evidence="3" key="2">
    <citation type="submission" date="2025-08" db="UniProtKB">
        <authorList>
            <consortium name="RefSeq"/>
        </authorList>
    </citation>
    <scope>IDENTIFICATION</scope>
    <source>
        <tissue evidence="3">Leaf</tissue>
    </source>
</reference>
<organism evidence="2 3">
    <name type="scientific">Nicotiana sylvestris</name>
    <name type="common">Wood tobacco</name>
    <name type="synonym">South American tobacco</name>
    <dbReference type="NCBI Taxonomy" id="4096"/>
    <lineage>
        <taxon>Eukaryota</taxon>
        <taxon>Viridiplantae</taxon>
        <taxon>Streptophyta</taxon>
        <taxon>Embryophyta</taxon>
        <taxon>Tracheophyta</taxon>
        <taxon>Spermatophyta</taxon>
        <taxon>Magnoliopsida</taxon>
        <taxon>eudicotyledons</taxon>
        <taxon>Gunneridae</taxon>
        <taxon>Pentapetalae</taxon>
        <taxon>asterids</taxon>
        <taxon>lamiids</taxon>
        <taxon>Solanales</taxon>
        <taxon>Solanaceae</taxon>
        <taxon>Nicotianoideae</taxon>
        <taxon>Nicotianeae</taxon>
        <taxon>Nicotiana</taxon>
    </lineage>
</organism>
<name>A0A1U7YI44_NICSY</name>
<reference evidence="2" key="1">
    <citation type="journal article" date="2013" name="Genome Biol.">
        <title>Reference genomes and transcriptomes of Nicotiana sylvestris and Nicotiana tomentosiformis.</title>
        <authorList>
            <person name="Sierro N."/>
            <person name="Battey J.N."/>
            <person name="Ouadi S."/>
            <person name="Bovet L."/>
            <person name="Goepfert S."/>
            <person name="Bakaher N."/>
            <person name="Peitsch M.C."/>
            <person name="Ivanov N.V."/>
        </authorList>
    </citation>
    <scope>NUCLEOTIDE SEQUENCE [LARGE SCALE GENOMIC DNA]</scope>
</reference>
<gene>
    <name evidence="3" type="primary">LOC104244714</name>
</gene>
<accession>A0A1U7YI44</accession>
<sequence length="230" mass="26394">MLDMYVKVEDVPNNEVAGQGYRPDMNFTNYEPKHSFGMLDHGGPSGSHHLNKNVHHGISSHYDFENEQVEPHVLTQLPEDDVLNRDLADAQSEEENSDYDNNADESGDDTPFPCEDGDEEDEKEGPDSTREYAPPPRRSVYESQLPFHSREIPYLDNYPSMPEVEALTKDFDEIRIAMWDESRPTVLAKGMLFHDKARVNRSCKMHNVKECREMAVCESSPVVYKVVCRR</sequence>